<dbReference type="InterPro" id="IPR029787">
    <property type="entry name" value="Nucleotide_cyclase"/>
</dbReference>
<feature type="transmembrane region" description="Helical" evidence="3">
    <location>
        <begin position="220"/>
        <end position="242"/>
    </location>
</feature>
<dbReference type="GO" id="GO:0052621">
    <property type="term" value="F:diguanylate cyclase activity"/>
    <property type="evidence" value="ECO:0007669"/>
    <property type="project" value="UniProtKB-EC"/>
</dbReference>
<name>A0A936K8C7_9BACT</name>
<evidence type="ECO:0000256" key="2">
    <source>
        <dbReference type="ARBA" id="ARBA00034247"/>
    </source>
</evidence>
<dbReference type="Gene3D" id="3.30.450.290">
    <property type="match status" value="1"/>
</dbReference>
<keyword evidence="3" id="KW-0472">Membrane</keyword>
<dbReference type="GO" id="GO:0043709">
    <property type="term" value="P:cell adhesion involved in single-species biofilm formation"/>
    <property type="evidence" value="ECO:0007669"/>
    <property type="project" value="TreeGrafter"/>
</dbReference>
<dbReference type="InterPro" id="IPR050469">
    <property type="entry name" value="Diguanylate_Cyclase"/>
</dbReference>
<dbReference type="PANTHER" id="PTHR45138">
    <property type="entry name" value="REGULATORY COMPONENTS OF SENSORY TRANSDUCTION SYSTEM"/>
    <property type="match status" value="1"/>
</dbReference>
<evidence type="ECO:0000256" key="3">
    <source>
        <dbReference type="SAM" id="Phobius"/>
    </source>
</evidence>
<dbReference type="GO" id="GO:1902201">
    <property type="term" value="P:negative regulation of bacterial-type flagellum-dependent cell motility"/>
    <property type="evidence" value="ECO:0007669"/>
    <property type="project" value="TreeGrafter"/>
</dbReference>
<dbReference type="InterPro" id="IPR000160">
    <property type="entry name" value="GGDEF_dom"/>
</dbReference>
<keyword evidence="3" id="KW-0812">Transmembrane</keyword>
<comment type="caution">
    <text evidence="5">The sequence shown here is derived from an EMBL/GenBank/DDBJ whole genome shotgun (WGS) entry which is preliminary data.</text>
</comment>
<dbReference type="Pfam" id="PF11845">
    <property type="entry name" value="Tll0287-like"/>
    <property type="match status" value="1"/>
</dbReference>
<dbReference type="AlphaFoldDB" id="A0A936K8C7"/>
<dbReference type="FunFam" id="3.30.70.270:FF:000001">
    <property type="entry name" value="Diguanylate cyclase domain protein"/>
    <property type="match status" value="1"/>
</dbReference>
<dbReference type="Gene3D" id="3.30.70.270">
    <property type="match status" value="1"/>
</dbReference>
<proteinExistence type="predicted"/>
<sequence>MSALPAHRAAASPIAESQSLRAFIVSVSLAVAVCISGAFLGIALRARTLIKNEMLNRARTDFRTIVQVRAWNASYGGVFVEKRVGVVSNPYLEHPDIQGTDGRWYTKKNPALMTREISERIKQSEGYGFHITSLNPLNPGNQPDPKESEALRSFETGSQERFWTEAIGGRTYTRYMAPLRAEQSCLECHAKQGYKVGDIRGGISFTYDTEEVQAKLRTNLYLVSSLALLTTGLLMGLVVLFFRQLVKKLAEARRLLETLATTDPLTGLSNRRQIMARLEEECERIQRGGIGLSCIMLDVDHFKQVNDTYGHQQGDEVLKMIASQARASLRAYDVVGRYGGEEFIVLLPETDLETAQAVAERLRMAIQASALLRTATGQPQPTTVSQGLTQWRSGDTVDTLIHRADEALYRAKANGRNRIEIVEQ</sequence>
<dbReference type="CDD" id="cd01949">
    <property type="entry name" value="GGDEF"/>
    <property type="match status" value="1"/>
</dbReference>
<organism evidence="5 6">
    <name type="scientific">Candidatus Geothrix odensensis</name>
    <dbReference type="NCBI Taxonomy" id="2954440"/>
    <lineage>
        <taxon>Bacteria</taxon>
        <taxon>Pseudomonadati</taxon>
        <taxon>Acidobacteriota</taxon>
        <taxon>Holophagae</taxon>
        <taxon>Holophagales</taxon>
        <taxon>Holophagaceae</taxon>
        <taxon>Geothrix</taxon>
    </lineage>
</organism>
<evidence type="ECO:0000313" key="5">
    <source>
        <dbReference type="EMBL" id="MBK8574040.1"/>
    </source>
</evidence>
<dbReference type="SUPFAM" id="SSF55073">
    <property type="entry name" value="Nucleotide cyclase"/>
    <property type="match status" value="1"/>
</dbReference>
<gene>
    <name evidence="5" type="ORF">IPN91_15785</name>
</gene>
<dbReference type="PROSITE" id="PS50887">
    <property type="entry name" value="GGDEF"/>
    <property type="match status" value="1"/>
</dbReference>
<protein>
    <recommendedName>
        <fullName evidence="1">diguanylate cyclase</fullName>
        <ecNumber evidence="1">2.7.7.65</ecNumber>
    </recommendedName>
</protein>
<accession>A0A936K8C7</accession>
<dbReference type="InterPro" id="IPR021796">
    <property type="entry name" value="Tll0287-like_dom"/>
</dbReference>
<dbReference type="Pfam" id="PF00990">
    <property type="entry name" value="GGDEF"/>
    <property type="match status" value="1"/>
</dbReference>
<feature type="transmembrane region" description="Helical" evidence="3">
    <location>
        <begin position="20"/>
        <end position="44"/>
    </location>
</feature>
<dbReference type="EMBL" id="JADKCH010000033">
    <property type="protein sequence ID" value="MBK8574040.1"/>
    <property type="molecule type" value="Genomic_DNA"/>
</dbReference>
<dbReference type="InterPro" id="IPR043128">
    <property type="entry name" value="Rev_trsase/Diguanyl_cyclase"/>
</dbReference>
<dbReference type="EC" id="2.7.7.65" evidence="1"/>
<evidence type="ECO:0000259" key="4">
    <source>
        <dbReference type="PROSITE" id="PS50887"/>
    </source>
</evidence>
<comment type="catalytic activity">
    <reaction evidence="2">
        <text>2 GTP = 3',3'-c-di-GMP + 2 diphosphate</text>
        <dbReference type="Rhea" id="RHEA:24898"/>
        <dbReference type="ChEBI" id="CHEBI:33019"/>
        <dbReference type="ChEBI" id="CHEBI:37565"/>
        <dbReference type="ChEBI" id="CHEBI:58805"/>
        <dbReference type="EC" id="2.7.7.65"/>
    </reaction>
</comment>
<dbReference type="Proteomes" id="UP000709959">
    <property type="component" value="Unassembled WGS sequence"/>
</dbReference>
<dbReference type="NCBIfam" id="TIGR00254">
    <property type="entry name" value="GGDEF"/>
    <property type="match status" value="1"/>
</dbReference>
<feature type="domain" description="GGDEF" evidence="4">
    <location>
        <begin position="290"/>
        <end position="424"/>
    </location>
</feature>
<dbReference type="PANTHER" id="PTHR45138:SF9">
    <property type="entry name" value="DIGUANYLATE CYCLASE DGCM-RELATED"/>
    <property type="match status" value="1"/>
</dbReference>
<keyword evidence="3" id="KW-1133">Transmembrane helix</keyword>
<evidence type="ECO:0000313" key="6">
    <source>
        <dbReference type="Proteomes" id="UP000709959"/>
    </source>
</evidence>
<evidence type="ECO:0000256" key="1">
    <source>
        <dbReference type="ARBA" id="ARBA00012528"/>
    </source>
</evidence>
<reference evidence="5 6" key="1">
    <citation type="submission" date="2020-10" db="EMBL/GenBank/DDBJ databases">
        <title>Connecting structure to function with the recovery of over 1000 high-quality activated sludge metagenome-assembled genomes encoding full-length rRNA genes using long-read sequencing.</title>
        <authorList>
            <person name="Singleton C.M."/>
            <person name="Petriglieri F."/>
            <person name="Kristensen J.M."/>
            <person name="Kirkegaard R.H."/>
            <person name="Michaelsen T.Y."/>
            <person name="Andersen M.H."/>
            <person name="Karst S.M."/>
            <person name="Dueholm M.S."/>
            <person name="Nielsen P.H."/>
            <person name="Albertsen M."/>
        </authorList>
    </citation>
    <scope>NUCLEOTIDE SEQUENCE [LARGE SCALE GENOMIC DNA]</scope>
    <source>
        <strain evidence="5">OdNE_18-Q3-R46-58_MAXAC.008</strain>
    </source>
</reference>
<dbReference type="SMART" id="SM00267">
    <property type="entry name" value="GGDEF"/>
    <property type="match status" value="1"/>
</dbReference>
<dbReference type="GO" id="GO:0005886">
    <property type="term" value="C:plasma membrane"/>
    <property type="evidence" value="ECO:0007669"/>
    <property type="project" value="TreeGrafter"/>
</dbReference>